<dbReference type="HOGENOM" id="CLU_079430_2_2_6"/>
<reference evidence="1 2" key="1">
    <citation type="submission" date="2014-11" db="EMBL/GenBank/DDBJ databases">
        <title>Complete Genome Sequence of Pseudoalteromonas sp. Strain OCN003 Isolated from Kaneohe Bay, Oahu, Hawaii.</title>
        <authorList>
            <person name="Beurmann S."/>
            <person name="Videau P."/>
            <person name="Ushijima B."/>
            <person name="Smith A.M."/>
            <person name="Aeby G.S."/>
            <person name="Callahan S.M."/>
            <person name="Belcaid M."/>
        </authorList>
    </citation>
    <scope>NUCLEOTIDE SEQUENCE [LARGE SCALE GENOMIC DNA]</scope>
    <source>
        <strain evidence="1 2">OCN003</strain>
    </source>
</reference>
<proteinExistence type="predicted"/>
<name>A0A0A7EDS9_9GAMM</name>
<evidence type="ECO:0000313" key="2">
    <source>
        <dbReference type="Proteomes" id="UP000030341"/>
    </source>
</evidence>
<dbReference type="KEGG" id="pseo:OM33_05660"/>
<dbReference type="PANTHER" id="PTHR28055">
    <property type="entry name" value="ALTERED INHERITANCE OF MITOCHONDRIA PROTEIN 41, MITOCHONDRIAL"/>
    <property type="match status" value="1"/>
</dbReference>
<dbReference type="GO" id="GO:0016740">
    <property type="term" value="F:transferase activity"/>
    <property type="evidence" value="ECO:0007669"/>
    <property type="project" value="UniProtKB-KW"/>
</dbReference>
<protein>
    <submittedName>
        <fullName evidence="1">Glutamyl-tRNA amidotransferase</fullName>
    </submittedName>
</protein>
<dbReference type="InterPro" id="IPR042184">
    <property type="entry name" value="YqeY/Aim41_N"/>
</dbReference>
<dbReference type="InterPro" id="IPR023168">
    <property type="entry name" value="GatB_Yqey_C_2"/>
</dbReference>
<dbReference type="Gene3D" id="1.10.10.410">
    <property type="match status" value="1"/>
</dbReference>
<dbReference type="GO" id="GO:0016884">
    <property type="term" value="F:carbon-nitrogen ligase activity, with glutamine as amido-N-donor"/>
    <property type="evidence" value="ECO:0007669"/>
    <property type="project" value="InterPro"/>
</dbReference>
<keyword evidence="2" id="KW-1185">Reference proteome</keyword>
<dbReference type="InterPro" id="IPR019004">
    <property type="entry name" value="YqeY/Aim41"/>
</dbReference>
<dbReference type="OrthoDB" id="9788127at2"/>
<dbReference type="EMBL" id="CP009888">
    <property type="protein sequence ID" value="AIY64683.1"/>
    <property type="molecule type" value="Genomic_DNA"/>
</dbReference>
<dbReference type="Proteomes" id="UP000030341">
    <property type="component" value="Chromosome 1"/>
</dbReference>
<dbReference type="SUPFAM" id="SSF89095">
    <property type="entry name" value="GatB/YqeY motif"/>
    <property type="match status" value="1"/>
</dbReference>
<dbReference type="STRING" id="1348114.OM33_05660"/>
<dbReference type="PANTHER" id="PTHR28055:SF1">
    <property type="entry name" value="ALTERED INHERITANCE OF MITOCHONDRIA PROTEIN 41, MITOCHONDRIAL"/>
    <property type="match status" value="1"/>
</dbReference>
<dbReference type="Pfam" id="PF09424">
    <property type="entry name" value="YqeY"/>
    <property type="match status" value="1"/>
</dbReference>
<dbReference type="AlphaFoldDB" id="A0A0A7EDS9"/>
<dbReference type="RefSeq" id="WP_038639807.1">
    <property type="nucleotide sequence ID" value="NZ_CP009888.1"/>
</dbReference>
<dbReference type="InterPro" id="IPR003789">
    <property type="entry name" value="Asn/Gln_tRNA_amidoTrase-B-like"/>
</dbReference>
<gene>
    <name evidence="1" type="ORF">OM33_05660</name>
</gene>
<dbReference type="Gene3D" id="1.10.1510.10">
    <property type="entry name" value="Uncharacterised protein YqeY/AIM41 PF09424, N-terminal domain"/>
    <property type="match status" value="1"/>
</dbReference>
<accession>A0A0A7EDS9</accession>
<evidence type="ECO:0000313" key="1">
    <source>
        <dbReference type="EMBL" id="AIY64683.1"/>
    </source>
</evidence>
<sequence length="148" mass="16170">MSLLAQLKDAQKDAMRAKDKLRLGAIRMVLAAIKQKEIDEQVTLGDAEITSILVKLVKQRKDSESQYRDAGREDLAEVEANEIKELEAFLPKPLTEEEILTLIDECIAASGASGMQDMGKVMGLLKAKAEGRADMGKLSGLIKQKLSA</sequence>
<organism evidence="1 2">
    <name type="scientific">Pseudoalteromonas piratica</name>
    <dbReference type="NCBI Taxonomy" id="1348114"/>
    <lineage>
        <taxon>Bacteria</taxon>
        <taxon>Pseudomonadati</taxon>
        <taxon>Pseudomonadota</taxon>
        <taxon>Gammaproteobacteria</taxon>
        <taxon>Alteromonadales</taxon>
        <taxon>Pseudoalteromonadaceae</taxon>
        <taxon>Pseudoalteromonas</taxon>
    </lineage>
</organism>
<keyword evidence="1" id="KW-0808">Transferase</keyword>
<dbReference type="eggNOG" id="COG1610">
    <property type="taxonomic scope" value="Bacteria"/>
</dbReference>